<comment type="caution">
    <text evidence="1">The sequence shown here is derived from an EMBL/GenBank/DDBJ whole genome shotgun (WGS) entry which is preliminary data.</text>
</comment>
<protein>
    <submittedName>
        <fullName evidence="1">Uncharacterized protein</fullName>
    </submittedName>
</protein>
<dbReference type="EMBL" id="CAJFCW020000001">
    <property type="protein sequence ID" value="CAG9086800.1"/>
    <property type="molecule type" value="Genomic_DNA"/>
</dbReference>
<proteinExistence type="predicted"/>
<name>A0A811JWI5_9BILA</name>
<dbReference type="OrthoDB" id="10323340at2759"/>
<evidence type="ECO:0000313" key="2">
    <source>
        <dbReference type="Proteomes" id="UP000614601"/>
    </source>
</evidence>
<evidence type="ECO:0000313" key="1">
    <source>
        <dbReference type="EMBL" id="CAD5207895.1"/>
    </source>
</evidence>
<dbReference type="Proteomes" id="UP000614601">
    <property type="component" value="Unassembled WGS sequence"/>
</dbReference>
<sequence length="222" mass="26213">MEPSLKNLLSYALTYFSLLFNGPKIRPFHYQLLVPESCELLNTDPFLDRFEKTTIIMNVTMYPDTLKKDTDAPDQMPEKLRKLFEEEVLMWKEKVGNKSNLVFLPIITVNKTKYDTEKLLQRLRSDYNTAKAFVRQFLRESRKHEIDVSNVIISIYGHNKRCGEKGVESCRQREIMTRKMFNDLELKTKRDNETLAFVADQTWNDLNLRTLIHLDSGDNYTF</sequence>
<dbReference type="AlphaFoldDB" id="A0A811JWI5"/>
<reference evidence="1" key="1">
    <citation type="submission" date="2020-09" db="EMBL/GenBank/DDBJ databases">
        <authorList>
            <person name="Kikuchi T."/>
        </authorList>
    </citation>
    <scope>NUCLEOTIDE SEQUENCE</scope>
    <source>
        <strain evidence="1">SH1</strain>
    </source>
</reference>
<accession>A0A811JWI5</accession>
<keyword evidence="2" id="KW-1185">Reference proteome</keyword>
<dbReference type="Proteomes" id="UP000783686">
    <property type="component" value="Unassembled WGS sequence"/>
</dbReference>
<dbReference type="EMBL" id="CAJFDH010000001">
    <property type="protein sequence ID" value="CAD5207895.1"/>
    <property type="molecule type" value="Genomic_DNA"/>
</dbReference>
<gene>
    <name evidence="1" type="ORF">BOKJ2_LOCUS2426</name>
</gene>
<organism evidence="1 2">
    <name type="scientific">Bursaphelenchus okinawaensis</name>
    <dbReference type="NCBI Taxonomy" id="465554"/>
    <lineage>
        <taxon>Eukaryota</taxon>
        <taxon>Metazoa</taxon>
        <taxon>Ecdysozoa</taxon>
        <taxon>Nematoda</taxon>
        <taxon>Chromadorea</taxon>
        <taxon>Rhabditida</taxon>
        <taxon>Tylenchina</taxon>
        <taxon>Tylenchomorpha</taxon>
        <taxon>Aphelenchoidea</taxon>
        <taxon>Aphelenchoididae</taxon>
        <taxon>Bursaphelenchus</taxon>
    </lineage>
</organism>